<dbReference type="AlphaFoldDB" id="A0A364NQR6"/>
<name>A0A364NQR6_9GAMM</name>
<dbReference type="OrthoDB" id="146345at2"/>
<accession>A0A364NQR6</accession>
<dbReference type="CDD" id="cd17355">
    <property type="entry name" value="MFS_YcxA_like"/>
    <property type="match status" value="1"/>
</dbReference>
<evidence type="ECO:0000256" key="2">
    <source>
        <dbReference type="ARBA" id="ARBA00022989"/>
    </source>
</evidence>
<organism evidence="6 7">
    <name type="scientific">Nitrincola tibetensis</name>
    <dbReference type="NCBI Taxonomy" id="2219697"/>
    <lineage>
        <taxon>Bacteria</taxon>
        <taxon>Pseudomonadati</taxon>
        <taxon>Pseudomonadota</taxon>
        <taxon>Gammaproteobacteria</taxon>
        <taxon>Oceanospirillales</taxon>
        <taxon>Oceanospirillaceae</taxon>
        <taxon>Nitrincola</taxon>
    </lineage>
</organism>
<feature type="transmembrane region" description="Helical" evidence="4">
    <location>
        <begin position="79"/>
        <end position="98"/>
    </location>
</feature>
<feature type="transmembrane region" description="Helical" evidence="4">
    <location>
        <begin position="259"/>
        <end position="277"/>
    </location>
</feature>
<dbReference type="InterPro" id="IPR020846">
    <property type="entry name" value="MFS_dom"/>
</dbReference>
<feature type="transmembrane region" description="Helical" evidence="4">
    <location>
        <begin position="309"/>
        <end position="329"/>
    </location>
</feature>
<dbReference type="SUPFAM" id="SSF103473">
    <property type="entry name" value="MFS general substrate transporter"/>
    <property type="match status" value="1"/>
</dbReference>
<feature type="transmembrane region" description="Helical" evidence="4">
    <location>
        <begin position="138"/>
        <end position="161"/>
    </location>
</feature>
<evidence type="ECO:0000313" key="6">
    <source>
        <dbReference type="EMBL" id="RAU19237.1"/>
    </source>
</evidence>
<dbReference type="Proteomes" id="UP000250744">
    <property type="component" value="Unassembled WGS sequence"/>
</dbReference>
<dbReference type="EMBL" id="QKRX01000002">
    <property type="protein sequence ID" value="RAU19237.1"/>
    <property type="molecule type" value="Genomic_DNA"/>
</dbReference>
<reference evidence="6 7" key="1">
    <citation type="submission" date="2018-06" db="EMBL/GenBank/DDBJ databases">
        <title>Nitrincola tibetense sp. nov., isolated from Lake XuguoCo on Tibetan Plateau.</title>
        <authorList>
            <person name="Xing P."/>
        </authorList>
    </citation>
    <scope>NUCLEOTIDE SEQUENCE [LARGE SCALE GENOMIC DNA]</scope>
    <source>
        <strain evidence="7">xg18</strain>
    </source>
</reference>
<evidence type="ECO:0000256" key="4">
    <source>
        <dbReference type="SAM" id="Phobius"/>
    </source>
</evidence>
<gene>
    <name evidence="6" type="ORF">DN062_02925</name>
</gene>
<dbReference type="InterPro" id="IPR011701">
    <property type="entry name" value="MFS"/>
</dbReference>
<dbReference type="Gene3D" id="1.20.1250.20">
    <property type="entry name" value="MFS general substrate transporter like domains"/>
    <property type="match status" value="1"/>
</dbReference>
<feature type="transmembrane region" description="Helical" evidence="4">
    <location>
        <begin position="284"/>
        <end position="303"/>
    </location>
</feature>
<comment type="caution">
    <text evidence="6">The sequence shown here is derived from an EMBL/GenBank/DDBJ whole genome shotgun (WGS) entry which is preliminary data.</text>
</comment>
<dbReference type="PANTHER" id="PTHR11360">
    <property type="entry name" value="MONOCARBOXYLATE TRANSPORTER"/>
    <property type="match status" value="1"/>
</dbReference>
<keyword evidence="2 4" id="KW-1133">Transmembrane helix</keyword>
<feature type="transmembrane region" description="Helical" evidence="4">
    <location>
        <begin position="222"/>
        <end position="247"/>
    </location>
</feature>
<protein>
    <submittedName>
        <fullName evidence="6">MFS transporter</fullName>
    </submittedName>
</protein>
<keyword evidence="7" id="KW-1185">Reference proteome</keyword>
<sequence>MKMTKSNLNPWWVVFAGGLVLAYSMGVRLSLGLLVPDISLNLGISVSDLSFSFAMQNLLWGAVSPVAGALAERYGTAKILLAGALLYAAGLVVAALAASSTMFFVGNAMLIGIGTGATTFPIVLAAVGKRFPAHKRTLALGIASAGGSLGQFLYAIFLGYLAPSQGWVSTFLVFAATTLLILGLIGLLRDGVRPARQAHDAPLRIFDWQAIAQAMKSREYQLLSLGFFVCGFHIAFITVHMSGLVAYCGLLPSVASDSLAIIGLMNIVGVILIGWAGDRWHKPGLLFVIYALRGCLILMLLTQPITDQLLYLFSGIMGMLWLSTVPLTSGAVAHLFGTKNLASLFGIVMFSHQIGAFFGSWWAGLTFEWYGSYDVALIASALLAFLAAAVHLPMTPKRMQQLSYREA</sequence>
<dbReference type="PROSITE" id="PS50850">
    <property type="entry name" value="MFS"/>
    <property type="match status" value="1"/>
</dbReference>
<evidence type="ECO:0000256" key="1">
    <source>
        <dbReference type="ARBA" id="ARBA00022692"/>
    </source>
</evidence>
<evidence type="ECO:0000256" key="3">
    <source>
        <dbReference type="ARBA" id="ARBA00023136"/>
    </source>
</evidence>
<dbReference type="InterPro" id="IPR050327">
    <property type="entry name" value="Proton-linked_MCT"/>
</dbReference>
<feature type="transmembrane region" description="Helical" evidence="4">
    <location>
        <begin position="104"/>
        <end position="126"/>
    </location>
</feature>
<feature type="transmembrane region" description="Helical" evidence="4">
    <location>
        <begin position="341"/>
        <end position="363"/>
    </location>
</feature>
<dbReference type="GO" id="GO:0022857">
    <property type="term" value="F:transmembrane transporter activity"/>
    <property type="evidence" value="ECO:0007669"/>
    <property type="project" value="InterPro"/>
</dbReference>
<feature type="domain" description="Major facilitator superfamily (MFS) profile" evidence="5">
    <location>
        <begin position="10"/>
        <end position="399"/>
    </location>
</feature>
<feature type="transmembrane region" description="Helical" evidence="4">
    <location>
        <begin position="167"/>
        <end position="188"/>
    </location>
</feature>
<keyword evidence="1 4" id="KW-0812">Transmembrane</keyword>
<feature type="transmembrane region" description="Helical" evidence="4">
    <location>
        <begin position="51"/>
        <end position="72"/>
    </location>
</feature>
<feature type="transmembrane region" description="Helical" evidence="4">
    <location>
        <begin position="12"/>
        <end position="31"/>
    </location>
</feature>
<keyword evidence="3 4" id="KW-0472">Membrane</keyword>
<evidence type="ECO:0000313" key="7">
    <source>
        <dbReference type="Proteomes" id="UP000250744"/>
    </source>
</evidence>
<dbReference type="Pfam" id="PF07690">
    <property type="entry name" value="MFS_1"/>
    <property type="match status" value="1"/>
</dbReference>
<proteinExistence type="predicted"/>
<dbReference type="InterPro" id="IPR036259">
    <property type="entry name" value="MFS_trans_sf"/>
</dbReference>
<dbReference type="PANTHER" id="PTHR11360:SF284">
    <property type="entry name" value="EG:103B4.3 PROTEIN-RELATED"/>
    <property type="match status" value="1"/>
</dbReference>
<evidence type="ECO:0000259" key="5">
    <source>
        <dbReference type="PROSITE" id="PS50850"/>
    </source>
</evidence>
<feature type="transmembrane region" description="Helical" evidence="4">
    <location>
        <begin position="375"/>
        <end position="395"/>
    </location>
</feature>